<comment type="caution">
    <text evidence="4">The sequence shown here is derived from an EMBL/GenBank/DDBJ whole genome shotgun (WGS) entry which is preliminary data.</text>
</comment>
<evidence type="ECO:0000256" key="2">
    <source>
        <dbReference type="SAM" id="Phobius"/>
    </source>
</evidence>
<keyword evidence="2" id="KW-0812">Transmembrane</keyword>
<dbReference type="PANTHER" id="PTHR10039:SF16">
    <property type="entry name" value="GPI INOSITOL-DEACYLASE"/>
    <property type="match status" value="1"/>
</dbReference>
<dbReference type="SUPFAM" id="SSF52540">
    <property type="entry name" value="P-loop containing nucleoside triphosphate hydrolases"/>
    <property type="match status" value="1"/>
</dbReference>
<reference evidence="4 5" key="1">
    <citation type="submission" date="2019-10" db="EMBL/GenBank/DDBJ databases">
        <authorList>
            <person name="Palmer J.M."/>
        </authorList>
    </citation>
    <scope>NUCLEOTIDE SEQUENCE [LARGE SCALE GENOMIC DNA]</scope>
    <source>
        <strain evidence="4 5">TWF694</strain>
    </source>
</reference>
<keyword evidence="2" id="KW-0472">Membrane</keyword>
<protein>
    <recommendedName>
        <fullName evidence="3">NACHT domain-containing protein</fullName>
    </recommendedName>
</protein>
<dbReference type="Pfam" id="PF24883">
    <property type="entry name" value="NPHP3_N"/>
    <property type="match status" value="1"/>
</dbReference>
<dbReference type="EMBL" id="JAVHJO010000012">
    <property type="protein sequence ID" value="KAK6532016.1"/>
    <property type="molecule type" value="Genomic_DNA"/>
</dbReference>
<dbReference type="Proteomes" id="UP001365542">
    <property type="component" value="Unassembled WGS sequence"/>
</dbReference>
<keyword evidence="1" id="KW-0677">Repeat</keyword>
<gene>
    <name evidence="4" type="ORF">TWF694_003179</name>
</gene>
<dbReference type="PANTHER" id="PTHR10039">
    <property type="entry name" value="AMELOGENIN"/>
    <property type="match status" value="1"/>
</dbReference>
<dbReference type="AlphaFoldDB" id="A0AAV9X211"/>
<keyword evidence="2" id="KW-1133">Transmembrane helix</keyword>
<dbReference type="InterPro" id="IPR027417">
    <property type="entry name" value="P-loop_NTPase"/>
</dbReference>
<feature type="transmembrane region" description="Helical" evidence="2">
    <location>
        <begin position="671"/>
        <end position="690"/>
    </location>
</feature>
<feature type="transmembrane region" description="Helical" evidence="2">
    <location>
        <begin position="639"/>
        <end position="659"/>
    </location>
</feature>
<name>A0AAV9X211_9PEZI</name>
<dbReference type="PROSITE" id="PS50837">
    <property type="entry name" value="NACHT"/>
    <property type="match status" value="1"/>
</dbReference>
<evidence type="ECO:0000313" key="4">
    <source>
        <dbReference type="EMBL" id="KAK6532016.1"/>
    </source>
</evidence>
<evidence type="ECO:0000313" key="5">
    <source>
        <dbReference type="Proteomes" id="UP001365542"/>
    </source>
</evidence>
<feature type="domain" description="NACHT" evidence="3">
    <location>
        <begin position="198"/>
        <end position="346"/>
    </location>
</feature>
<sequence length="694" mass="78747">MDPLSVIASTVTLIEVAGKSIKYALDVKGADEDVRNLKQQAEELSKLIFRLKLFLENPQNSKIKSLATTEQTALEEWGALLKSTQDQLKPFSTQVGEKKRWRDKFSGRARQLKWPFTKKEFERVLAQLEKVVDKALQIEQFQVILDIDQDKNLSKLLVSKGAAFGSFEDQHQPECLPNTRTDLLEDLKKWVADPTAARIFWLYGMAGTGKSTISRTLARSLANNKQLAASFFFKRGDANRDSSRFFSTIAVDLIAHIPRLGPLVSQAIEGDTQISRKALGEQFDKLILQPLSALPPKLDITPPSVIVLDALDECDDARNANLLVELLVQLQTLNNIDVRIFITSRPEIQPGLDEIANGKYKELILHDIQQPTIKHDIAVFLRHQFEIIRKSRNMPKDWPGDDAIQSVTDRATPLFIFASVVCRFVAEKRFPAQERLDLILGVQKAKNSFTSKIDAIYGPVLNQLIIDMDKLEEEALLLEFKNIVGTIILVETPLSRRSLSQLITISESRIQCILDPLRSVINTPDDIDETVKVFHQSFPDFLLDENRKGEKFAIHPRETHKILFRKCLELLAKSLKEDICDLKEPGIFLADIPQDCIELKIPPSVHYACRFWVHHFKQAETSLNPSDVKVVEEYLRTNLLYWLEAISILGYSFNAVYLIQDLEASTQRIQVSILFLCWFGYIASIIDSAADITV</sequence>
<accession>A0AAV9X211</accession>
<dbReference type="InterPro" id="IPR007111">
    <property type="entry name" value="NACHT_NTPase"/>
</dbReference>
<keyword evidence="5" id="KW-1185">Reference proteome</keyword>
<evidence type="ECO:0000256" key="1">
    <source>
        <dbReference type="ARBA" id="ARBA00022737"/>
    </source>
</evidence>
<evidence type="ECO:0000259" key="3">
    <source>
        <dbReference type="PROSITE" id="PS50837"/>
    </source>
</evidence>
<dbReference type="InterPro" id="IPR056884">
    <property type="entry name" value="NPHP3-like_N"/>
</dbReference>
<organism evidence="4 5">
    <name type="scientific">Orbilia ellipsospora</name>
    <dbReference type="NCBI Taxonomy" id="2528407"/>
    <lineage>
        <taxon>Eukaryota</taxon>
        <taxon>Fungi</taxon>
        <taxon>Dikarya</taxon>
        <taxon>Ascomycota</taxon>
        <taxon>Pezizomycotina</taxon>
        <taxon>Orbiliomycetes</taxon>
        <taxon>Orbiliales</taxon>
        <taxon>Orbiliaceae</taxon>
        <taxon>Orbilia</taxon>
    </lineage>
</organism>
<proteinExistence type="predicted"/>
<dbReference type="Gene3D" id="3.40.50.300">
    <property type="entry name" value="P-loop containing nucleotide triphosphate hydrolases"/>
    <property type="match status" value="1"/>
</dbReference>